<evidence type="ECO:0000256" key="1">
    <source>
        <dbReference type="ARBA" id="ARBA00010203"/>
    </source>
</evidence>
<organism evidence="11 12">
    <name type="scientific">Methylocystis echinoides</name>
    <dbReference type="NCBI Taxonomy" id="29468"/>
    <lineage>
        <taxon>Bacteria</taxon>
        <taxon>Pseudomonadati</taxon>
        <taxon>Pseudomonadota</taxon>
        <taxon>Alphaproteobacteria</taxon>
        <taxon>Hyphomicrobiales</taxon>
        <taxon>Methylocystaceae</taxon>
        <taxon>Methylocystis</taxon>
    </lineage>
</organism>
<evidence type="ECO:0000256" key="9">
    <source>
        <dbReference type="RuleBase" id="RU362026"/>
    </source>
</evidence>
<dbReference type="GO" id="GO:0009007">
    <property type="term" value="F:site-specific DNA-methyltransferase (adenine-specific) activity"/>
    <property type="evidence" value="ECO:0007669"/>
    <property type="project" value="UniProtKB-EC"/>
</dbReference>
<comment type="caution">
    <text evidence="11">The sequence shown here is derived from an EMBL/GenBank/DDBJ whole genome shotgun (WGS) entry which is preliminary data.</text>
</comment>
<evidence type="ECO:0000256" key="6">
    <source>
        <dbReference type="ARBA" id="ARBA00023125"/>
    </source>
</evidence>
<sequence>MPTASRKAAASPADAFLSTLHGFDAFGAATQVVTEGGLTYYVNEYWTAAQRSAHSLHEISYRACFKPQLPAFFIERLTAPGETVCDPFMGRGTTPLEAALMGRRVIGSDANPLSIMLTRPRLDPPELDAVAARLAEAPLAEGEIEREDLLAFYHPDTLRQICALRAWLLAREALADPLDSWIRMVALNRLTGHSPGFFSVYTMPPNQAVSVKAQLKINTRRSQTPPPRDVAALIMKKSRALLADVGRDASSSERAGKDASSPPANLAVASATHLTHVGNAEVDLVVTSPPFLDIVDYRGDNWLRNWFAGVDTDRLTISQLRSVDAWSGMTRAVFEELARVLRPGGHVAYEVGEVRGGGVLLERLVWQAMEGLPFERLGVMVNQQSFTKTSNCWGVANNNKGVNSNRIVLARRL</sequence>
<evidence type="ECO:0000313" key="11">
    <source>
        <dbReference type="EMBL" id="GLI93472.1"/>
    </source>
</evidence>
<dbReference type="SUPFAM" id="SSF53335">
    <property type="entry name" value="S-adenosyl-L-methionine-dependent methyltransferases"/>
    <property type="match status" value="1"/>
</dbReference>
<dbReference type="EC" id="2.1.1.-" evidence="9"/>
<gene>
    <name evidence="11" type="ORF">LMG27198_24640</name>
</gene>
<dbReference type="GO" id="GO:0008170">
    <property type="term" value="F:N-methyltransferase activity"/>
    <property type="evidence" value="ECO:0007669"/>
    <property type="project" value="InterPro"/>
</dbReference>
<dbReference type="InterPro" id="IPR002941">
    <property type="entry name" value="DNA_methylase_N4/N6"/>
</dbReference>
<dbReference type="GO" id="GO:0009307">
    <property type="term" value="P:DNA restriction-modification system"/>
    <property type="evidence" value="ECO:0007669"/>
    <property type="project" value="UniProtKB-KW"/>
</dbReference>
<keyword evidence="5" id="KW-0680">Restriction system</keyword>
<evidence type="ECO:0000256" key="5">
    <source>
        <dbReference type="ARBA" id="ARBA00022747"/>
    </source>
</evidence>
<proteinExistence type="inferred from homology"/>
<dbReference type="PRINTS" id="PR00508">
    <property type="entry name" value="S21N4MTFRASE"/>
</dbReference>
<dbReference type="GO" id="GO:0003677">
    <property type="term" value="F:DNA binding"/>
    <property type="evidence" value="ECO:0007669"/>
    <property type="project" value="UniProtKB-KW"/>
</dbReference>
<dbReference type="PROSITE" id="PS00093">
    <property type="entry name" value="N4_MTASE"/>
    <property type="match status" value="1"/>
</dbReference>
<comment type="similarity">
    <text evidence="1">Belongs to the N(4)/N(6)-methyltransferase family. N(4) subfamily.</text>
</comment>
<dbReference type="Pfam" id="PF01555">
    <property type="entry name" value="N6_N4_Mtase"/>
    <property type="match status" value="1"/>
</dbReference>
<keyword evidence="4" id="KW-0949">S-adenosyl-L-methionine</keyword>
<dbReference type="InterPro" id="IPR001091">
    <property type="entry name" value="RM_Methyltransferase"/>
</dbReference>
<dbReference type="GO" id="GO:0015667">
    <property type="term" value="F:site-specific DNA-methyltransferase (cytosine-N4-specific) activity"/>
    <property type="evidence" value="ECO:0007669"/>
    <property type="project" value="UniProtKB-EC"/>
</dbReference>
<dbReference type="AlphaFoldDB" id="A0A9W6LSG4"/>
<dbReference type="InterPro" id="IPR017985">
    <property type="entry name" value="MeTrfase_CN4_CS"/>
</dbReference>
<dbReference type="GO" id="GO:0032259">
    <property type="term" value="P:methylation"/>
    <property type="evidence" value="ECO:0007669"/>
    <property type="project" value="UniProtKB-KW"/>
</dbReference>
<keyword evidence="12" id="KW-1185">Reference proteome</keyword>
<accession>A0A9W6LSG4</accession>
<evidence type="ECO:0000256" key="2">
    <source>
        <dbReference type="ARBA" id="ARBA00022603"/>
    </source>
</evidence>
<dbReference type="Gene3D" id="3.40.50.150">
    <property type="entry name" value="Vaccinia Virus protein VP39"/>
    <property type="match status" value="2"/>
</dbReference>
<evidence type="ECO:0000256" key="8">
    <source>
        <dbReference type="ARBA" id="ARBA00049120"/>
    </source>
</evidence>
<dbReference type="EMBL" id="BSEC01000001">
    <property type="protein sequence ID" value="GLI93472.1"/>
    <property type="molecule type" value="Genomic_DNA"/>
</dbReference>
<comment type="catalytic activity">
    <reaction evidence="7">
        <text>a 2'-deoxyadenosine in DNA + S-adenosyl-L-methionine = an N(6)-methyl-2'-deoxyadenosine in DNA + S-adenosyl-L-homocysteine + H(+)</text>
        <dbReference type="Rhea" id="RHEA:15197"/>
        <dbReference type="Rhea" id="RHEA-COMP:12418"/>
        <dbReference type="Rhea" id="RHEA-COMP:12419"/>
        <dbReference type="ChEBI" id="CHEBI:15378"/>
        <dbReference type="ChEBI" id="CHEBI:57856"/>
        <dbReference type="ChEBI" id="CHEBI:59789"/>
        <dbReference type="ChEBI" id="CHEBI:90615"/>
        <dbReference type="ChEBI" id="CHEBI:90616"/>
        <dbReference type="EC" id="2.1.1.72"/>
    </reaction>
</comment>
<protein>
    <recommendedName>
        <fullName evidence="9">Methyltransferase</fullName>
        <ecNumber evidence="9">2.1.1.-</ecNumber>
    </recommendedName>
</protein>
<evidence type="ECO:0000259" key="10">
    <source>
        <dbReference type="Pfam" id="PF01555"/>
    </source>
</evidence>
<evidence type="ECO:0000313" key="12">
    <source>
        <dbReference type="Proteomes" id="UP001144323"/>
    </source>
</evidence>
<feature type="domain" description="DNA methylase N-4/N-6" evidence="10">
    <location>
        <begin position="42"/>
        <end position="111"/>
    </location>
</feature>
<keyword evidence="6" id="KW-0238">DNA-binding</keyword>
<dbReference type="RefSeq" id="WP_281803299.1">
    <property type="nucleotide sequence ID" value="NZ_BSEC01000001.1"/>
</dbReference>
<keyword evidence="2 11" id="KW-0489">Methyltransferase</keyword>
<evidence type="ECO:0000256" key="4">
    <source>
        <dbReference type="ARBA" id="ARBA00022691"/>
    </source>
</evidence>
<dbReference type="InterPro" id="IPR029063">
    <property type="entry name" value="SAM-dependent_MTases_sf"/>
</dbReference>
<keyword evidence="3" id="KW-0808">Transferase</keyword>
<evidence type="ECO:0000256" key="7">
    <source>
        <dbReference type="ARBA" id="ARBA00047942"/>
    </source>
</evidence>
<reference evidence="11" key="1">
    <citation type="journal article" date="2023" name="Int. J. Syst. Evol. Microbiol.">
        <title>Methylocystis iwaonis sp. nov., a type II methane-oxidizing bacterium from surface soil of a rice paddy field in Japan, and emended description of the genus Methylocystis (ex Whittenbury et al. 1970) Bowman et al. 1993.</title>
        <authorList>
            <person name="Kaise H."/>
            <person name="Sawadogo J.B."/>
            <person name="Alam M.S."/>
            <person name="Ueno C."/>
            <person name="Dianou D."/>
            <person name="Shinjo R."/>
            <person name="Asakawa S."/>
        </authorList>
    </citation>
    <scope>NUCLEOTIDE SEQUENCE</scope>
    <source>
        <strain evidence="11">LMG27198</strain>
    </source>
</reference>
<dbReference type="Proteomes" id="UP001144323">
    <property type="component" value="Unassembled WGS sequence"/>
</dbReference>
<evidence type="ECO:0000256" key="3">
    <source>
        <dbReference type="ARBA" id="ARBA00022679"/>
    </source>
</evidence>
<comment type="catalytic activity">
    <reaction evidence="8">
        <text>a 2'-deoxycytidine in DNA + S-adenosyl-L-methionine = an N(4)-methyl-2'-deoxycytidine in DNA + S-adenosyl-L-homocysteine + H(+)</text>
        <dbReference type="Rhea" id="RHEA:16857"/>
        <dbReference type="Rhea" id="RHEA-COMP:11369"/>
        <dbReference type="Rhea" id="RHEA-COMP:13674"/>
        <dbReference type="ChEBI" id="CHEBI:15378"/>
        <dbReference type="ChEBI" id="CHEBI:57856"/>
        <dbReference type="ChEBI" id="CHEBI:59789"/>
        <dbReference type="ChEBI" id="CHEBI:85452"/>
        <dbReference type="ChEBI" id="CHEBI:137933"/>
        <dbReference type="EC" id="2.1.1.113"/>
    </reaction>
</comment>
<name>A0A9W6LSG4_9HYPH</name>